<dbReference type="EMBL" id="JBHFFA010000003">
    <property type="protein sequence ID" value="KAL2635450.1"/>
    <property type="molecule type" value="Genomic_DNA"/>
</dbReference>
<evidence type="ECO:0000313" key="1">
    <source>
        <dbReference type="EMBL" id="KAL2635450.1"/>
    </source>
</evidence>
<protein>
    <submittedName>
        <fullName evidence="1">Uncharacterized protein</fullName>
    </submittedName>
</protein>
<dbReference type="Proteomes" id="UP001605036">
    <property type="component" value="Unassembled WGS sequence"/>
</dbReference>
<comment type="caution">
    <text evidence="1">The sequence shown here is derived from an EMBL/GenBank/DDBJ whole genome shotgun (WGS) entry which is preliminary data.</text>
</comment>
<sequence length="106" mass="11402">MYGKAMDVVGSSMGSQPPQEMPYIVEANVDVDVSTTSSWARLDALDSMPGTDFTSDWNTQPGTYVDNCLLADEFMPTKPQTDEDEDGGSLSLSKQLGVNNIGGIDF</sequence>
<organism evidence="1 2">
    <name type="scientific">Riccia fluitans</name>
    <dbReference type="NCBI Taxonomy" id="41844"/>
    <lineage>
        <taxon>Eukaryota</taxon>
        <taxon>Viridiplantae</taxon>
        <taxon>Streptophyta</taxon>
        <taxon>Embryophyta</taxon>
        <taxon>Marchantiophyta</taxon>
        <taxon>Marchantiopsida</taxon>
        <taxon>Marchantiidae</taxon>
        <taxon>Marchantiales</taxon>
        <taxon>Ricciaceae</taxon>
        <taxon>Riccia</taxon>
    </lineage>
</organism>
<proteinExistence type="predicted"/>
<evidence type="ECO:0000313" key="2">
    <source>
        <dbReference type="Proteomes" id="UP001605036"/>
    </source>
</evidence>
<accession>A0ABD1YXE3</accession>
<reference evidence="1 2" key="1">
    <citation type="submission" date="2024-09" db="EMBL/GenBank/DDBJ databases">
        <title>Chromosome-scale assembly of Riccia fluitans.</title>
        <authorList>
            <person name="Paukszto L."/>
            <person name="Sawicki J."/>
            <person name="Karawczyk K."/>
            <person name="Piernik-Szablinska J."/>
            <person name="Szczecinska M."/>
            <person name="Mazdziarz M."/>
        </authorList>
    </citation>
    <scope>NUCLEOTIDE SEQUENCE [LARGE SCALE GENOMIC DNA]</scope>
    <source>
        <strain evidence="1">Rf_01</strain>
        <tissue evidence="1">Aerial parts of the thallus</tissue>
    </source>
</reference>
<keyword evidence="2" id="KW-1185">Reference proteome</keyword>
<dbReference type="AlphaFoldDB" id="A0ABD1YXE3"/>
<name>A0ABD1YXE3_9MARC</name>
<gene>
    <name evidence="1" type="ORF">R1flu_006929</name>
</gene>